<dbReference type="Gene3D" id="2.60.260.20">
    <property type="entry name" value="Urease metallochaperone UreE, N-terminal domain"/>
    <property type="match status" value="2"/>
</dbReference>
<reference evidence="3 5" key="1">
    <citation type="submission" date="2020-01" db="EMBL/GenBank/DDBJ databases">
        <authorList>
            <consortium name="DOE Joint Genome Institute"/>
            <person name="Haridas S."/>
            <person name="Albert R."/>
            <person name="Binder M."/>
            <person name="Bloem J."/>
            <person name="Labutti K."/>
            <person name="Salamov A."/>
            <person name="Andreopoulos B."/>
            <person name="Baker S.E."/>
            <person name="Barry K."/>
            <person name="Bills G."/>
            <person name="Bluhm B.H."/>
            <person name="Cannon C."/>
            <person name="Castanera R."/>
            <person name="Culley D.E."/>
            <person name="Daum C."/>
            <person name="Ezra D."/>
            <person name="Gonzalez J.B."/>
            <person name="Henrissat B."/>
            <person name="Kuo A."/>
            <person name="Liang C."/>
            <person name="Lipzen A."/>
            <person name="Lutzoni F."/>
            <person name="Magnuson J."/>
            <person name="Mondo S."/>
            <person name="Nolan M."/>
            <person name="Ohm R."/>
            <person name="Pangilinan J."/>
            <person name="Park H.-J."/>
            <person name="Ramirez L."/>
            <person name="Alfaro M."/>
            <person name="Sun H."/>
            <person name="Tritt A."/>
            <person name="Yoshinaga Y."/>
            <person name="Zwiers L.-H."/>
            <person name="Turgeon B.G."/>
            <person name="Goodwin S.B."/>
            <person name="Spatafora J.W."/>
            <person name="Crous P.W."/>
            <person name="Grigoriev I.V."/>
        </authorList>
    </citation>
    <scope>NUCLEOTIDE SEQUENCE</scope>
    <source>
        <strain evidence="3 5">CBS 781.70</strain>
    </source>
</reference>
<dbReference type="Gene3D" id="2.10.230.10">
    <property type="entry name" value="Heat shock protein DnaJ, cysteine-rich domain"/>
    <property type="match status" value="1"/>
</dbReference>
<dbReference type="SUPFAM" id="SSF49493">
    <property type="entry name" value="HSP40/DnaJ peptide-binding domain"/>
    <property type="match status" value="2"/>
</dbReference>
<reference evidence="5" key="3">
    <citation type="submission" date="2025-04" db="UniProtKB">
        <authorList>
            <consortium name="RefSeq"/>
        </authorList>
    </citation>
    <scope>IDENTIFICATION</scope>
    <source>
        <strain evidence="5">CBS 781.70</strain>
    </source>
</reference>
<dbReference type="Proteomes" id="UP000504638">
    <property type="component" value="Unplaced"/>
</dbReference>
<dbReference type="Pfam" id="PF01556">
    <property type="entry name" value="DnaJ_C"/>
    <property type="match status" value="1"/>
</dbReference>
<dbReference type="GO" id="GO:0030544">
    <property type="term" value="F:Hsp70 protein binding"/>
    <property type="evidence" value="ECO:0007669"/>
    <property type="project" value="InterPro"/>
</dbReference>
<dbReference type="SUPFAM" id="SSF57938">
    <property type="entry name" value="DnaJ/Hsp40 cysteine-rich domain"/>
    <property type="match status" value="1"/>
</dbReference>
<gene>
    <name evidence="3 5" type="ORF">P152DRAFT_458034</name>
</gene>
<sequence length="240" mass="26133">MTETFQPVGPGLVTRAMKTCGTCNGDGKVFKEKEKCRKCKGKKVVEARKTLELYIPPGSRQGESIPLKGEADQVPGQEPGDIIFHLVEVPHDTFRRAGADLAADIHISLSEALTGFGRVVLTHLDGRGIQIQVDQPAGRVLKPDQVLKVKGEGMPIKRSEGRGDLFLVLKIDFPEDGWLKDAAAIRAVRDVLPKPKPAMASDNVDEVQWEDGDMDDYGAGSGDQEWEDDDEEGGPQCATQ</sequence>
<protein>
    <recommendedName>
        <fullName evidence="2">Chaperone DnaJ C-terminal domain-containing protein</fullName>
    </recommendedName>
</protein>
<dbReference type="OrthoDB" id="550424at2759"/>
<dbReference type="InterPro" id="IPR002939">
    <property type="entry name" value="DnaJ_C"/>
</dbReference>
<evidence type="ECO:0000313" key="3">
    <source>
        <dbReference type="EMBL" id="KAF1812846.1"/>
    </source>
</evidence>
<feature type="compositionally biased region" description="Acidic residues" evidence="1">
    <location>
        <begin position="203"/>
        <end position="216"/>
    </location>
</feature>
<evidence type="ECO:0000313" key="5">
    <source>
        <dbReference type="RefSeq" id="XP_033534477.1"/>
    </source>
</evidence>
<dbReference type="InterPro" id="IPR036410">
    <property type="entry name" value="HSP_DnaJ_Cys-rich_dom_sf"/>
</dbReference>
<dbReference type="AlphaFoldDB" id="A0A6G1G4K6"/>
<dbReference type="FunFam" id="2.60.260.20:FF:000013">
    <property type="entry name" value="DnaJ subfamily B member 11"/>
    <property type="match status" value="1"/>
</dbReference>
<dbReference type="PANTHER" id="PTHR43888">
    <property type="entry name" value="DNAJ-LIKE-2, ISOFORM A-RELATED"/>
    <property type="match status" value="1"/>
</dbReference>
<evidence type="ECO:0000256" key="1">
    <source>
        <dbReference type="SAM" id="MobiDB-lite"/>
    </source>
</evidence>
<reference evidence="5" key="2">
    <citation type="submission" date="2020-04" db="EMBL/GenBank/DDBJ databases">
        <authorList>
            <consortium name="NCBI Genome Project"/>
        </authorList>
    </citation>
    <scope>NUCLEOTIDE SEQUENCE</scope>
    <source>
        <strain evidence="5">CBS 781.70</strain>
    </source>
</reference>
<feature type="domain" description="Chaperone DnaJ C-terminal" evidence="2">
    <location>
        <begin position="36"/>
        <end position="174"/>
    </location>
</feature>
<dbReference type="GO" id="GO:0006457">
    <property type="term" value="P:protein folding"/>
    <property type="evidence" value="ECO:0007669"/>
    <property type="project" value="InterPro"/>
</dbReference>
<evidence type="ECO:0000313" key="4">
    <source>
        <dbReference type="Proteomes" id="UP000504638"/>
    </source>
</evidence>
<feature type="region of interest" description="Disordered" evidence="1">
    <location>
        <begin position="195"/>
        <end position="240"/>
    </location>
</feature>
<keyword evidence="4" id="KW-1185">Reference proteome</keyword>
<dbReference type="InterPro" id="IPR008971">
    <property type="entry name" value="HSP40/DnaJ_pept-bd"/>
</dbReference>
<organism evidence="3">
    <name type="scientific">Eremomyces bilateralis CBS 781.70</name>
    <dbReference type="NCBI Taxonomy" id="1392243"/>
    <lineage>
        <taxon>Eukaryota</taxon>
        <taxon>Fungi</taxon>
        <taxon>Dikarya</taxon>
        <taxon>Ascomycota</taxon>
        <taxon>Pezizomycotina</taxon>
        <taxon>Dothideomycetes</taxon>
        <taxon>Dothideomycetes incertae sedis</taxon>
        <taxon>Eremomycetales</taxon>
        <taxon>Eremomycetaceae</taxon>
        <taxon>Eremomyces</taxon>
    </lineage>
</organism>
<dbReference type="GO" id="GO:0051082">
    <property type="term" value="F:unfolded protein binding"/>
    <property type="evidence" value="ECO:0007669"/>
    <property type="project" value="InterPro"/>
</dbReference>
<dbReference type="RefSeq" id="XP_033534477.1">
    <property type="nucleotide sequence ID" value="XM_033679366.1"/>
</dbReference>
<dbReference type="EMBL" id="ML975156">
    <property type="protein sequence ID" value="KAF1812846.1"/>
    <property type="molecule type" value="Genomic_DNA"/>
</dbReference>
<accession>A0A6G1G4K6</accession>
<evidence type="ECO:0000259" key="2">
    <source>
        <dbReference type="Pfam" id="PF01556"/>
    </source>
</evidence>
<dbReference type="GeneID" id="54419936"/>
<name>A0A6G1G4K6_9PEZI</name>
<proteinExistence type="predicted"/>
<dbReference type="InterPro" id="IPR044713">
    <property type="entry name" value="DNJA1/2-like"/>
</dbReference>
<feature type="compositionally biased region" description="Acidic residues" evidence="1">
    <location>
        <begin position="224"/>
        <end position="233"/>
    </location>
</feature>
<dbReference type="CDD" id="cd10747">
    <property type="entry name" value="DnaJ_C"/>
    <property type="match status" value="1"/>
</dbReference>